<evidence type="ECO:0000313" key="5">
    <source>
        <dbReference type="EMBL" id="MFM1347578.1"/>
    </source>
</evidence>
<gene>
    <name evidence="5" type="ORF">WFP14_13585</name>
</gene>
<dbReference type="Gene3D" id="1.10.10.10">
    <property type="entry name" value="Winged helix-like DNA-binding domain superfamily/Winged helix DNA-binding domain"/>
    <property type="match status" value="1"/>
</dbReference>
<dbReference type="PROSITE" id="PS51755">
    <property type="entry name" value="OMPR_PHOB"/>
    <property type="match status" value="1"/>
</dbReference>
<evidence type="ECO:0000313" key="6">
    <source>
        <dbReference type="Proteomes" id="UP001629523"/>
    </source>
</evidence>
<dbReference type="CDD" id="cd00383">
    <property type="entry name" value="trans_reg_C"/>
    <property type="match status" value="1"/>
</dbReference>
<name>A0ABW9F0R8_9GAMM</name>
<dbReference type="Proteomes" id="UP001629523">
    <property type="component" value="Unassembled WGS sequence"/>
</dbReference>
<keyword evidence="3" id="KW-0812">Transmembrane</keyword>
<dbReference type="EMBL" id="JBBEST010000006">
    <property type="protein sequence ID" value="MFM1347578.1"/>
    <property type="molecule type" value="Genomic_DNA"/>
</dbReference>
<keyword evidence="3" id="KW-0472">Membrane</keyword>
<keyword evidence="3" id="KW-1133">Transmembrane helix</keyword>
<dbReference type="Pfam" id="PF00486">
    <property type="entry name" value="Trans_reg_C"/>
    <property type="match status" value="1"/>
</dbReference>
<keyword evidence="6" id="KW-1185">Reference proteome</keyword>
<keyword evidence="1 2" id="KW-0238">DNA-binding</keyword>
<organism evidence="5 6">
    <name type="scientific">Yersinia proxima</name>
    <dbReference type="NCBI Taxonomy" id="2890316"/>
    <lineage>
        <taxon>Bacteria</taxon>
        <taxon>Pseudomonadati</taxon>
        <taxon>Pseudomonadota</taxon>
        <taxon>Gammaproteobacteria</taxon>
        <taxon>Enterobacterales</taxon>
        <taxon>Yersiniaceae</taxon>
        <taxon>Yersinia</taxon>
    </lineage>
</organism>
<dbReference type="RefSeq" id="WP_408573627.1">
    <property type="nucleotide sequence ID" value="NZ_JBBEST010000006.1"/>
</dbReference>
<reference evidence="5 6" key="1">
    <citation type="journal article" date="2024" name="Infect. Genet. Evol.">
        <title>Characteristics and comparative genome analysis of Yersinia enterocolitica and related species associated with human infections in Switzerland 2019-2023.</title>
        <authorList>
            <person name="Stevens M.J.A."/>
            <person name="Horlbog J.A."/>
            <person name="Diethelm A."/>
            <person name="Stephan R."/>
            <person name="Nuesch-Inderbinen M."/>
        </authorList>
    </citation>
    <scope>NUCLEOTIDE SEQUENCE [LARGE SCALE GENOMIC DNA]</scope>
    <source>
        <strain evidence="5 6">N20-0302</strain>
    </source>
</reference>
<accession>A0ABW9F0R8</accession>
<comment type="caution">
    <text evidence="5">The sequence shown here is derived from an EMBL/GenBank/DDBJ whole genome shotgun (WGS) entry which is preliminary data.</text>
</comment>
<sequence>MSYIINLVIGFNPDEGAIYIVSNPNTKVILAKPANRLFIELIENAGNIVTRETLLNNVWGSHGFAASNSNLNNYISLLRKSISSLGIEQEIIKTLPKKGFVISSKVVIEKVEDVNKDNEYYLVNNSLEKINFLSKCFRKMLRLFFHGENLQRVKFKKIWLIIICFSLIVVLSLFIFLPKFGMDMKNSKPYYYIGNIENCSIYIYNTMTIKKIDKFLLDVTDSLNNKSIKCNDKKSRVYIYGLSSNEKTIAHKKRVFISQCLRLESEYSCDNFFQVERVK</sequence>
<evidence type="ECO:0000256" key="1">
    <source>
        <dbReference type="ARBA" id="ARBA00023125"/>
    </source>
</evidence>
<evidence type="ECO:0000259" key="4">
    <source>
        <dbReference type="PROSITE" id="PS51755"/>
    </source>
</evidence>
<feature type="DNA-binding region" description="OmpR/PhoB-type" evidence="2">
    <location>
        <begin position="3"/>
        <end position="104"/>
    </location>
</feature>
<proteinExistence type="predicted"/>
<dbReference type="SUPFAM" id="SSF46894">
    <property type="entry name" value="C-terminal effector domain of the bipartite response regulators"/>
    <property type="match status" value="1"/>
</dbReference>
<dbReference type="InterPro" id="IPR001867">
    <property type="entry name" value="OmpR/PhoB-type_DNA-bd"/>
</dbReference>
<evidence type="ECO:0000256" key="2">
    <source>
        <dbReference type="PROSITE-ProRule" id="PRU01091"/>
    </source>
</evidence>
<feature type="domain" description="OmpR/PhoB-type" evidence="4">
    <location>
        <begin position="3"/>
        <end position="104"/>
    </location>
</feature>
<feature type="transmembrane region" description="Helical" evidence="3">
    <location>
        <begin position="158"/>
        <end position="177"/>
    </location>
</feature>
<protein>
    <submittedName>
        <fullName evidence="5">Winged helix-turn-helix domain-containing protein</fullName>
    </submittedName>
</protein>
<dbReference type="InterPro" id="IPR036388">
    <property type="entry name" value="WH-like_DNA-bd_sf"/>
</dbReference>
<dbReference type="InterPro" id="IPR016032">
    <property type="entry name" value="Sig_transdc_resp-reg_C-effctor"/>
</dbReference>
<dbReference type="SMART" id="SM00862">
    <property type="entry name" value="Trans_reg_C"/>
    <property type="match status" value="1"/>
</dbReference>
<evidence type="ECO:0000256" key="3">
    <source>
        <dbReference type="SAM" id="Phobius"/>
    </source>
</evidence>